<dbReference type="Proteomes" id="UP000073492">
    <property type="component" value="Unassembled WGS sequence"/>
</dbReference>
<evidence type="ECO:0000313" key="1">
    <source>
        <dbReference type="EMBL" id="KXT10359.1"/>
    </source>
</evidence>
<keyword evidence="2" id="KW-1185">Reference proteome</keyword>
<name>A0A139I6U0_9PEZI</name>
<comment type="caution">
    <text evidence="1">The sequence shown here is derived from an EMBL/GenBank/DDBJ whole genome shotgun (WGS) entry which is preliminary data.</text>
</comment>
<dbReference type="AlphaFoldDB" id="A0A139I6U0"/>
<organism evidence="1 2">
    <name type="scientific">Pseudocercospora musae</name>
    <dbReference type="NCBI Taxonomy" id="113226"/>
    <lineage>
        <taxon>Eukaryota</taxon>
        <taxon>Fungi</taxon>
        <taxon>Dikarya</taxon>
        <taxon>Ascomycota</taxon>
        <taxon>Pezizomycotina</taxon>
        <taxon>Dothideomycetes</taxon>
        <taxon>Dothideomycetidae</taxon>
        <taxon>Mycosphaerellales</taxon>
        <taxon>Mycosphaerellaceae</taxon>
        <taxon>Pseudocercospora</taxon>
    </lineage>
</organism>
<reference evidence="1 2" key="1">
    <citation type="submission" date="2015-07" db="EMBL/GenBank/DDBJ databases">
        <title>Comparative genomics of the Sigatoka disease complex on banana suggests a link between parallel evolutionary changes in Pseudocercospora fijiensis and Pseudocercospora eumusae and increased virulence on the banana host.</title>
        <authorList>
            <person name="Chang T.-C."/>
            <person name="Salvucci A."/>
            <person name="Crous P.W."/>
            <person name="Stergiopoulos I."/>
        </authorList>
    </citation>
    <scope>NUCLEOTIDE SEQUENCE [LARGE SCALE GENOMIC DNA]</scope>
    <source>
        <strain evidence="1 2">CBS 116634</strain>
    </source>
</reference>
<accession>A0A139I6U0</accession>
<gene>
    <name evidence="1" type="ORF">AC579_9154</name>
</gene>
<sequence length="115" mass="13101">MYTDHPFHELIERWIIVVRPEAVLYFALIRGLEHSLLIVEKLIERESVDFSDFYQLIASVLFHKIWLAIRLKHATGVVTVKGFLTDMAAAFVEACADATGKDILKQLSQAFKIIG</sequence>
<dbReference type="EMBL" id="LFZO01000265">
    <property type="protein sequence ID" value="KXT10359.1"/>
    <property type="molecule type" value="Genomic_DNA"/>
</dbReference>
<protein>
    <submittedName>
        <fullName evidence="1">Uncharacterized protein</fullName>
    </submittedName>
</protein>
<proteinExistence type="predicted"/>
<evidence type="ECO:0000313" key="2">
    <source>
        <dbReference type="Proteomes" id="UP000073492"/>
    </source>
</evidence>